<name>A0A011UFJ9_9HYPH</name>
<comment type="caution">
    <text evidence="2">The sequence shown here is derived from an EMBL/GenBank/DDBJ whole genome shotgun (WGS) entry which is preliminary data.</text>
</comment>
<reference evidence="2 3" key="1">
    <citation type="submission" date="2014-02" db="EMBL/GenBank/DDBJ databases">
        <title>Aquamicrobium defluvii Genome sequencing.</title>
        <authorList>
            <person name="Wang X."/>
        </authorList>
    </citation>
    <scope>NUCLEOTIDE SEQUENCE [LARGE SCALE GENOMIC DNA]</scope>
    <source>
        <strain evidence="2 3">W13Z1</strain>
    </source>
</reference>
<dbReference type="STRING" id="69279.BG36_09425"/>
<dbReference type="Gene3D" id="3.30.420.10">
    <property type="entry name" value="Ribonuclease H-like superfamily/Ribonuclease H"/>
    <property type="match status" value="1"/>
</dbReference>
<evidence type="ECO:0000313" key="3">
    <source>
        <dbReference type="Proteomes" id="UP000019849"/>
    </source>
</evidence>
<protein>
    <submittedName>
        <fullName evidence="2">Transposase</fullName>
    </submittedName>
</protein>
<dbReference type="PROSITE" id="PS50994">
    <property type="entry name" value="INTEGRASE"/>
    <property type="match status" value="1"/>
</dbReference>
<dbReference type="Proteomes" id="UP000019849">
    <property type="component" value="Unassembled WGS sequence"/>
</dbReference>
<dbReference type="GO" id="GO:0003676">
    <property type="term" value="F:nucleic acid binding"/>
    <property type="evidence" value="ECO:0007669"/>
    <property type="project" value="InterPro"/>
</dbReference>
<dbReference type="SUPFAM" id="SSF50610">
    <property type="entry name" value="mu transposase, C-terminal domain"/>
    <property type="match status" value="1"/>
</dbReference>
<dbReference type="RefSeq" id="WP_035028034.1">
    <property type="nucleotide sequence ID" value="NZ_KK073892.1"/>
</dbReference>
<dbReference type="GO" id="GO:0015074">
    <property type="term" value="P:DNA integration"/>
    <property type="evidence" value="ECO:0007669"/>
    <property type="project" value="InterPro"/>
</dbReference>
<dbReference type="AlphaFoldDB" id="A0A011UFJ9"/>
<dbReference type="SUPFAM" id="SSF53098">
    <property type="entry name" value="Ribonuclease H-like"/>
    <property type="match status" value="1"/>
</dbReference>
<dbReference type="InterPro" id="IPR009004">
    <property type="entry name" value="Transposase_Mu_C"/>
</dbReference>
<dbReference type="InterPro" id="IPR012337">
    <property type="entry name" value="RNaseH-like_sf"/>
</dbReference>
<dbReference type="InterPro" id="IPR036397">
    <property type="entry name" value="RNaseH_sf"/>
</dbReference>
<dbReference type="eggNOG" id="COG2801">
    <property type="taxonomic scope" value="Bacteria"/>
</dbReference>
<dbReference type="PATRIC" id="fig|69279.3.peg.2981"/>
<accession>A0A011UFJ9</accession>
<dbReference type="HOGENOM" id="CLU_017991_4_0_5"/>
<dbReference type="InterPro" id="IPR001584">
    <property type="entry name" value="Integrase_cat-core"/>
</dbReference>
<evidence type="ECO:0000259" key="1">
    <source>
        <dbReference type="PROSITE" id="PS50994"/>
    </source>
</evidence>
<evidence type="ECO:0000313" key="2">
    <source>
        <dbReference type="EMBL" id="EXL04911.1"/>
    </source>
</evidence>
<dbReference type="InterPro" id="IPR015378">
    <property type="entry name" value="Transposase-like_Mu_C"/>
</dbReference>
<dbReference type="Pfam" id="PF09299">
    <property type="entry name" value="Mu-transpos_C"/>
    <property type="match status" value="1"/>
</dbReference>
<proteinExistence type="predicted"/>
<sequence>MAGKRDKFAVGDDCWRQAVERETVIRPLVSKGPLSPADVGVACRQLGLGRARLYQLVRRYRDTPVTSSLLSVSPGPEKGRRLLTEEMEELIETAMRDTYRRRERPTVSALHDRVRELCHGRGLTPPSWNAVRTRVDQADLRALVRDRDGARAARERFDPVVQEYRADHALHIVQIDHTLVDLFIVDAVHRRPLQRPWLTLAIDIASRMVAGFYLTLENPSSASVALCVQHMVMPKEPWLEARDIKAGWPVFGLPDVIHVDNGKEFHGRALARGAAEHGIALEYRPVLRPHYGGHIERLIGTMMGAVHLLPGTTSSDVAARGSYDPQKHAAMTLDELEEWLTLQIVGRYHAEIHSSLQLPPVSAWDDAVAARRHPLRLPHDRERFLQDFLPFEERSIRRDGVHLFGLRYWDDVLSPWAGRSARRMRVRYDPRDLSCVFVEGPDGTNWPVRFADLRRPRITLSEHRMARAELKERGVKAVDEQLIFDTVERQRQLVDAAGHKTRSARRHVERRDRSLMATGDRNFAAPEIAHDEECDTDLPALAVEEWS</sequence>
<feature type="domain" description="Integrase catalytic" evidence="1">
    <location>
        <begin position="155"/>
        <end position="368"/>
    </location>
</feature>
<dbReference type="EMBL" id="JENY01000020">
    <property type="protein sequence ID" value="EXL04911.1"/>
    <property type="molecule type" value="Genomic_DNA"/>
</dbReference>
<organism evidence="2 3">
    <name type="scientific">Aquamicrobium defluvii</name>
    <dbReference type="NCBI Taxonomy" id="69279"/>
    <lineage>
        <taxon>Bacteria</taxon>
        <taxon>Pseudomonadati</taxon>
        <taxon>Pseudomonadota</taxon>
        <taxon>Alphaproteobacteria</taxon>
        <taxon>Hyphomicrobiales</taxon>
        <taxon>Phyllobacteriaceae</taxon>
        <taxon>Aquamicrobium</taxon>
    </lineage>
</organism>
<gene>
    <name evidence="2" type="ORF">BG36_09425</name>
</gene>